<dbReference type="EMBL" id="JARJCW010000113">
    <property type="protein sequence ID" value="KAJ7192988.1"/>
    <property type="molecule type" value="Genomic_DNA"/>
</dbReference>
<evidence type="ECO:0000313" key="2">
    <source>
        <dbReference type="Proteomes" id="UP001219525"/>
    </source>
</evidence>
<dbReference type="AlphaFoldDB" id="A0AAD6UYF7"/>
<organism evidence="1 2">
    <name type="scientific">Mycena pura</name>
    <dbReference type="NCBI Taxonomy" id="153505"/>
    <lineage>
        <taxon>Eukaryota</taxon>
        <taxon>Fungi</taxon>
        <taxon>Dikarya</taxon>
        <taxon>Basidiomycota</taxon>
        <taxon>Agaricomycotina</taxon>
        <taxon>Agaricomycetes</taxon>
        <taxon>Agaricomycetidae</taxon>
        <taxon>Agaricales</taxon>
        <taxon>Marasmiineae</taxon>
        <taxon>Mycenaceae</taxon>
        <taxon>Mycena</taxon>
    </lineage>
</organism>
<name>A0AAD6UYF7_9AGAR</name>
<dbReference type="Proteomes" id="UP001219525">
    <property type="component" value="Unassembled WGS sequence"/>
</dbReference>
<comment type="caution">
    <text evidence="1">The sequence shown here is derived from an EMBL/GenBank/DDBJ whole genome shotgun (WGS) entry which is preliminary data.</text>
</comment>
<proteinExistence type="predicted"/>
<reference evidence="1" key="1">
    <citation type="submission" date="2023-03" db="EMBL/GenBank/DDBJ databases">
        <title>Massive genome expansion in bonnet fungi (Mycena s.s.) driven by repeated elements and novel gene families across ecological guilds.</title>
        <authorList>
            <consortium name="Lawrence Berkeley National Laboratory"/>
            <person name="Harder C.B."/>
            <person name="Miyauchi S."/>
            <person name="Viragh M."/>
            <person name="Kuo A."/>
            <person name="Thoen E."/>
            <person name="Andreopoulos B."/>
            <person name="Lu D."/>
            <person name="Skrede I."/>
            <person name="Drula E."/>
            <person name="Henrissat B."/>
            <person name="Morin E."/>
            <person name="Kohler A."/>
            <person name="Barry K."/>
            <person name="LaButti K."/>
            <person name="Morin E."/>
            <person name="Salamov A."/>
            <person name="Lipzen A."/>
            <person name="Mereny Z."/>
            <person name="Hegedus B."/>
            <person name="Baldrian P."/>
            <person name="Stursova M."/>
            <person name="Weitz H."/>
            <person name="Taylor A."/>
            <person name="Grigoriev I.V."/>
            <person name="Nagy L.G."/>
            <person name="Martin F."/>
            <person name="Kauserud H."/>
        </authorList>
    </citation>
    <scope>NUCLEOTIDE SEQUENCE</scope>
    <source>
        <strain evidence="1">9144</strain>
    </source>
</reference>
<accession>A0AAD6UYF7</accession>
<protein>
    <submittedName>
        <fullName evidence="1">Uncharacterized protein</fullName>
    </submittedName>
</protein>
<keyword evidence="2" id="KW-1185">Reference proteome</keyword>
<gene>
    <name evidence="1" type="ORF">GGX14DRAFT_405895</name>
</gene>
<sequence length="225" mass="25869">MYGDGPYIGRKPTLDQVKDRGAGSWRGLRGWWCPVLNPNGIHVHKVFEFDWKSFTDQPWAEALVKKMLQTQGNISFFWWTQLRVAVWVPWATAHMLPSETQSGVLNISLKDWMALKGVELQKLSRWGVVQIHACSYVIKLDYGILVFCLWQTWHDLEVMWWMAGTLVEFLDEQTEVVPAALGGETPVVDLSDVTFTTLALGKWIYPYTVLLDKYQELDHSSQPPV</sequence>
<evidence type="ECO:0000313" key="1">
    <source>
        <dbReference type="EMBL" id="KAJ7192988.1"/>
    </source>
</evidence>